<evidence type="ECO:0000256" key="3">
    <source>
        <dbReference type="ARBA" id="ARBA00022801"/>
    </source>
</evidence>
<dbReference type="InterPro" id="IPR021190">
    <property type="entry name" value="Pept_M10A"/>
</dbReference>
<dbReference type="GeneID" id="24884397"/>
<dbReference type="GeneID" id="24844945"/>
<dbReference type="GO" id="GO:0006508">
    <property type="term" value="P:proteolysis"/>
    <property type="evidence" value="ECO:0007669"/>
    <property type="project" value="UniProtKB-KW"/>
</dbReference>
<dbReference type="InterPro" id="IPR024079">
    <property type="entry name" value="MetalloPept_cat_dom_sf"/>
</dbReference>
<reference evidence="6 7" key="2">
    <citation type="journal article" date="2015" name="Stand. Genomic Sci.">
        <title>The complete genome sequence of the rumen methanogen Methanosarcina barkeri CM1.</title>
        <authorList>
            <person name="Lambie S.C."/>
            <person name="Kelly W.J."/>
            <person name="Leahy S.C."/>
            <person name="Li D."/>
            <person name="Reilly K."/>
            <person name="McAllister T.A."/>
            <person name="Valle E.R."/>
            <person name="Attwood G.T."/>
            <person name="Altermann E."/>
        </authorList>
    </citation>
    <scope>NUCLEOTIDE SEQUENCE [LARGE SCALE GENOMIC DNA]</scope>
    <source>
        <strain evidence="6 7">CM1</strain>
    </source>
</reference>
<keyword evidence="4" id="KW-0862">Zinc</keyword>
<reference evidence="7" key="1">
    <citation type="submission" date="2014-06" db="EMBL/GenBank/DDBJ databases">
        <title>The complete genome sequence of Methanosarcina barkeri CM1.</title>
        <authorList>
            <consortium name="Pastoral Greenhouse Gas Research Consortium"/>
            <person name="Lambie S.C."/>
            <person name="Leahy S.C."/>
            <person name="Kelly W.J."/>
            <person name="Li D."/>
            <person name="Reilly K."/>
            <person name="Attwood G.T."/>
            <person name="Altermann E."/>
        </authorList>
    </citation>
    <scope>NUCLEOTIDE SEQUENCE [LARGE SCALE GENOMIC DNA]</scope>
    <source>
        <strain evidence="7">CM1</strain>
    </source>
</reference>
<dbReference type="GO" id="GO:0031012">
    <property type="term" value="C:extracellular matrix"/>
    <property type="evidence" value="ECO:0007669"/>
    <property type="project" value="InterPro"/>
</dbReference>
<dbReference type="EMBL" id="CP008746">
    <property type="protein sequence ID" value="AKJ37794.1"/>
    <property type="molecule type" value="Genomic_DNA"/>
</dbReference>
<evidence type="ECO:0000259" key="5">
    <source>
        <dbReference type="Pfam" id="PF00413"/>
    </source>
</evidence>
<organism evidence="6 7">
    <name type="scientific">Methanosarcina barkeri CM1</name>
    <dbReference type="NCBI Taxonomy" id="796385"/>
    <lineage>
        <taxon>Archaea</taxon>
        <taxon>Methanobacteriati</taxon>
        <taxon>Methanobacteriota</taxon>
        <taxon>Stenosarchaea group</taxon>
        <taxon>Methanomicrobia</taxon>
        <taxon>Methanosarcinales</taxon>
        <taxon>Methanosarcinaceae</taxon>
        <taxon>Methanosarcina</taxon>
    </lineage>
</organism>
<evidence type="ECO:0000256" key="1">
    <source>
        <dbReference type="ARBA" id="ARBA00022670"/>
    </source>
</evidence>
<dbReference type="AlphaFoldDB" id="A0A0G3C730"/>
<dbReference type="PATRIC" id="fig|796385.3.peg.888"/>
<keyword evidence="2" id="KW-0479">Metal-binding</keyword>
<name>A0A0G3C730_METBA</name>
<evidence type="ECO:0000256" key="4">
    <source>
        <dbReference type="ARBA" id="ARBA00022833"/>
    </source>
</evidence>
<gene>
    <name evidence="6" type="ORF">MCM1_0714</name>
</gene>
<dbReference type="SUPFAM" id="SSF55486">
    <property type="entry name" value="Metalloproteases ('zincins'), catalytic domain"/>
    <property type="match status" value="1"/>
</dbReference>
<proteinExistence type="predicted"/>
<dbReference type="RefSeq" id="WP_048117676.1">
    <property type="nucleotide sequence ID" value="NZ_CP008746.1"/>
</dbReference>
<dbReference type="GO" id="GO:0004222">
    <property type="term" value="F:metalloendopeptidase activity"/>
    <property type="evidence" value="ECO:0007669"/>
    <property type="project" value="InterPro"/>
</dbReference>
<evidence type="ECO:0000256" key="2">
    <source>
        <dbReference type="ARBA" id="ARBA00022723"/>
    </source>
</evidence>
<accession>A0A0G3C730</accession>
<evidence type="ECO:0000313" key="7">
    <source>
        <dbReference type="Proteomes" id="UP000035331"/>
    </source>
</evidence>
<dbReference type="PRINTS" id="PR00138">
    <property type="entry name" value="MATRIXIN"/>
</dbReference>
<sequence>MATTTDNRIYCTNAGATYLGLSVPNHTGNYNTRYVTYFNTYYPWSTASSGESGKYDVQSVAAHEFGHWLTLYDLYDSGDSEKTMYEWTSSNEIKKRTLTSDDIAGIKHIYP</sequence>
<dbReference type="Pfam" id="PF00413">
    <property type="entry name" value="Peptidase_M10"/>
    <property type="match status" value="1"/>
</dbReference>
<feature type="domain" description="Peptidase M10 metallopeptidase" evidence="5">
    <location>
        <begin position="38"/>
        <end position="110"/>
    </location>
</feature>
<evidence type="ECO:0000313" key="6">
    <source>
        <dbReference type="EMBL" id="AKJ37794.1"/>
    </source>
</evidence>
<protein>
    <submittedName>
        <fullName evidence="6">Peptidase M10 family</fullName>
    </submittedName>
</protein>
<dbReference type="Gene3D" id="3.40.390.10">
    <property type="entry name" value="Collagenase (Catalytic Domain)"/>
    <property type="match status" value="1"/>
</dbReference>
<dbReference type="GO" id="GO:0008270">
    <property type="term" value="F:zinc ion binding"/>
    <property type="evidence" value="ECO:0007669"/>
    <property type="project" value="InterPro"/>
</dbReference>
<keyword evidence="3" id="KW-0378">Hydrolase</keyword>
<dbReference type="Proteomes" id="UP000035331">
    <property type="component" value="Chromosome"/>
</dbReference>
<dbReference type="InterPro" id="IPR001818">
    <property type="entry name" value="Pept_M10_metallopeptidase"/>
</dbReference>
<keyword evidence="1" id="KW-0645">Protease</keyword>